<dbReference type="InterPro" id="IPR052854">
    <property type="entry name" value="Serpentine_rcpt_epsilon"/>
</dbReference>
<organism evidence="3 4">
    <name type="scientific">Cylicocyclus nassatus</name>
    <name type="common">Nematode worm</name>
    <dbReference type="NCBI Taxonomy" id="53992"/>
    <lineage>
        <taxon>Eukaryota</taxon>
        <taxon>Metazoa</taxon>
        <taxon>Ecdysozoa</taxon>
        <taxon>Nematoda</taxon>
        <taxon>Chromadorea</taxon>
        <taxon>Rhabditida</taxon>
        <taxon>Rhabditina</taxon>
        <taxon>Rhabditomorpha</taxon>
        <taxon>Strongyloidea</taxon>
        <taxon>Strongylidae</taxon>
        <taxon>Cylicocyclus</taxon>
    </lineage>
</organism>
<keyword evidence="2" id="KW-0472">Membrane</keyword>
<gene>
    <name evidence="3" type="ORF">CYNAS_LOCUS20187</name>
</gene>
<dbReference type="PANTHER" id="PTHR47518:SF11">
    <property type="entry name" value="SERPENTINE RECEPTOR, CLASS E (EPSILON)-RELATED"/>
    <property type="match status" value="1"/>
</dbReference>
<feature type="transmembrane region" description="Helical" evidence="2">
    <location>
        <begin position="6"/>
        <end position="28"/>
    </location>
</feature>
<dbReference type="GO" id="GO:0007606">
    <property type="term" value="P:sensory perception of chemical stimulus"/>
    <property type="evidence" value="ECO:0007669"/>
    <property type="project" value="InterPro"/>
</dbReference>
<keyword evidence="2" id="KW-1133">Transmembrane helix</keyword>
<feature type="transmembrane region" description="Helical" evidence="2">
    <location>
        <begin position="203"/>
        <end position="227"/>
    </location>
</feature>
<proteinExistence type="inferred from homology"/>
<comment type="caution">
    <text evidence="3">The sequence shown here is derived from an EMBL/GenBank/DDBJ whole genome shotgun (WGS) entry which is preliminary data.</text>
</comment>
<feature type="transmembrane region" description="Helical" evidence="2">
    <location>
        <begin position="239"/>
        <end position="257"/>
    </location>
</feature>
<sequence length="317" mass="36089">MLWVSYVLKSTQCCFLIIAIYVYVYLATIIWRKMVYNSNLTLLLLFLPIPSIVGTSMYSLRDITVMLKMNTATSNQIIQTILDLGMSGGVLNLPNLIVDRLAATFYPAQYETKGGEIPWIAVGMITSQVLLTGGFVAMVKIGIISELVSTMTFIALCIISAVLFTILPHFSRKYHDYYRKRQSSVSVRYQSVENLRAAKLLKVLVVVYVFFYLSETGIFSLFYFIIADEDKICSITLQTFFNLVVIIEILTSINVIARSHPSLRRALPAFCRRQEVRATYVTTCDVRSYDGKALSFSVNCQREMYFDQLQDSWGEKK</sequence>
<evidence type="ECO:0000256" key="2">
    <source>
        <dbReference type="SAM" id="Phobius"/>
    </source>
</evidence>
<feature type="transmembrane region" description="Helical" evidence="2">
    <location>
        <begin position="40"/>
        <end position="60"/>
    </location>
</feature>
<keyword evidence="4" id="KW-1185">Reference proteome</keyword>
<evidence type="ECO:0000313" key="3">
    <source>
        <dbReference type="EMBL" id="CAJ0608204.1"/>
    </source>
</evidence>
<dbReference type="AlphaFoldDB" id="A0AA36HDP9"/>
<name>A0AA36HDP9_CYLNA</name>
<dbReference type="InterPro" id="IPR004151">
    <property type="entry name" value="7TM_GPCR_serpentine_rcpt_Sre"/>
</dbReference>
<dbReference type="Pfam" id="PF03125">
    <property type="entry name" value="Sre"/>
    <property type="match status" value="1"/>
</dbReference>
<feature type="transmembrane region" description="Helical" evidence="2">
    <location>
        <begin position="150"/>
        <end position="171"/>
    </location>
</feature>
<accession>A0AA36HDP9</accession>
<dbReference type="EMBL" id="CATQJL010000316">
    <property type="protein sequence ID" value="CAJ0608204.1"/>
    <property type="molecule type" value="Genomic_DNA"/>
</dbReference>
<dbReference type="GO" id="GO:0016020">
    <property type="term" value="C:membrane"/>
    <property type="evidence" value="ECO:0007669"/>
    <property type="project" value="InterPro"/>
</dbReference>
<dbReference type="Proteomes" id="UP001176961">
    <property type="component" value="Unassembled WGS sequence"/>
</dbReference>
<keyword evidence="2" id="KW-0812">Transmembrane</keyword>
<comment type="similarity">
    <text evidence="1">Belongs to the nematode receptor-like protein sre family.</text>
</comment>
<reference evidence="3" key="1">
    <citation type="submission" date="2023-07" db="EMBL/GenBank/DDBJ databases">
        <authorList>
            <consortium name="CYATHOMIX"/>
        </authorList>
    </citation>
    <scope>NUCLEOTIDE SEQUENCE</scope>
    <source>
        <strain evidence="3">N/A</strain>
    </source>
</reference>
<dbReference type="PANTHER" id="PTHR47518">
    <property type="entry name" value="SERPENTINE RECEPTOR CLASS EPSILON-13-RELATED"/>
    <property type="match status" value="1"/>
</dbReference>
<evidence type="ECO:0000256" key="1">
    <source>
        <dbReference type="ARBA" id="ARBA00006803"/>
    </source>
</evidence>
<evidence type="ECO:0000313" key="4">
    <source>
        <dbReference type="Proteomes" id="UP001176961"/>
    </source>
</evidence>
<feature type="transmembrane region" description="Helical" evidence="2">
    <location>
        <begin position="119"/>
        <end position="144"/>
    </location>
</feature>
<protein>
    <submittedName>
        <fullName evidence="3">Uncharacterized protein</fullName>
    </submittedName>
</protein>